<feature type="transmembrane region" description="Helical" evidence="10">
    <location>
        <begin position="192"/>
        <end position="211"/>
    </location>
</feature>
<feature type="transmembrane region" description="Helical" evidence="10">
    <location>
        <begin position="92"/>
        <end position="111"/>
    </location>
</feature>
<dbReference type="InterPro" id="IPR003663">
    <property type="entry name" value="Sugar/inositol_transpt"/>
</dbReference>
<dbReference type="GO" id="GO:0005886">
    <property type="term" value="C:plasma membrane"/>
    <property type="evidence" value="ECO:0007669"/>
    <property type="project" value="UniProtKB-SubCell"/>
</dbReference>
<feature type="transmembrane region" description="Helical" evidence="10">
    <location>
        <begin position="441"/>
        <end position="459"/>
    </location>
</feature>
<evidence type="ECO:0000256" key="6">
    <source>
        <dbReference type="ARBA" id="ARBA00022692"/>
    </source>
</evidence>
<keyword evidence="4" id="KW-1003">Cell membrane</keyword>
<feature type="transmembrane region" description="Helical" evidence="10">
    <location>
        <begin position="263"/>
        <end position="290"/>
    </location>
</feature>
<accession>A0A0N1JZN8</accession>
<dbReference type="InterPro" id="IPR036259">
    <property type="entry name" value="MFS_trans_sf"/>
</dbReference>
<dbReference type="PANTHER" id="PTHR48020">
    <property type="entry name" value="PROTON MYO-INOSITOL COTRANSPORTER"/>
    <property type="match status" value="1"/>
</dbReference>
<dbReference type="PATRIC" id="fig|66876.3.peg.667"/>
<dbReference type="InterPro" id="IPR005828">
    <property type="entry name" value="MFS_sugar_transport-like"/>
</dbReference>
<dbReference type="InterPro" id="IPR050814">
    <property type="entry name" value="Myo-inositol_Transporter"/>
</dbReference>
<dbReference type="PANTHER" id="PTHR48020:SF12">
    <property type="entry name" value="PROTON MYO-INOSITOL COTRANSPORTER"/>
    <property type="match status" value="1"/>
</dbReference>
<dbReference type="AlphaFoldDB" id="A0A0N1JZN8"/>
<dbReference type="PROSITE" id="PS00216">
    <property type="entry name" value="SUGAR_TRANSPORT_1"/>
    <property type="match status" value="1"/>
</dbReference>
<dbReference type="PRINTS" id="PR00171">
    <property type="entry name" value="SUGRTRNSPORT"/>
</dbReference>
<feature type="transmembrane region" description="Helical" evidence="10">
    <location>
        <begin position="310"/>
        <end position="331"/>
    </location>
</feature>
<dbReference type="EMBL" id="LGKG01000001">
    <property type="protein sequence ID" value="KPC67167.1"/>
    <property type="molecule type" value="Genomic_DNA"/>
</dbReference>
<evidence type="ECO:0000259" key="11">
    <source>
        <dbReference type="PROSITE" id="PS50850"/>
    </source>
</evidence>
<dbReference type="InterPro" id="IPR020846">
    <property type="entry name" value="MFS_dom"/>
</dbReference>
<feature type="transmembrane region" description="Helical" evidence="10">
    <location>
        <begin position="150"/>
        <end position="172"/>
    </location>
</feature>
<feature type="transmembrane region" description="Helical" evidence="10">
    <location>
        <begin position="20"/>
        <end position="39"/>
    </location>
</feature>
<dbReference type="FunFam" id="1.20.1250.20:FF:000122">
    <property type="entry name" value="D-xylose transporter XylE"/>
    <property type="match status" value="1"/>
</dbReference>
<dbReference type="Pfam" id="PF00083">
    <property type="entry name" value="Sugar_tr"/>
    <property type="match status" value="1"/>
</dbReference>
<evidence type="ECO:0000256" key="10">
    <source>
        <dbReference type="SAM" id="Phobius"/>
    </source>
</evidence>
<evidence type="ECO:0000256" key="5">
    <source>
        <dbReference type="ARBA" id="ARBA00022597"/>
    </source>
</evidence>
<feature type="transmembrane region" description="Helical" evidence="10">
    <location>
        <begin position="117"/>
        <end position="138"/>
    </location>
</feature>
<evidence type="ECO:0000256" key="3">
    <source>
        <dbReference type="ARBA" id="ARBA00022448"/>
    </source>
</evidence>
<evidence type="ECO:0000313" key="13">
    <source>
        <dbReference type="Proteomes" id="UP000037982"/>
    </source>
</evidence>
<keyword evidence="3 9" id="KW-0813">Transport</keyword>
<dbReference type="PROSITE" id="PS50850">
    <property type="entry name" value="MFS"/>
    <property type="match status" value="1"/>
</dbReference>
<dbReference type="CDD" id="cd17359">
    <property type="entry name" value="MFS_XylE_like"/>
    <property type="match status" value="1"/>
</dbReference>
<dbReference type="PROSITE" id="PS00217">
    <property type="entry name" value="SUGAR_TRANSPORT_2"/>
    <property type="match status" value="1"/>
</dbReference>
<dbReference type="Proteomes" id="UP000037982">
    <property type="component" value="Unassembled WGS sequence"/>
</dbReference>
<keyword evidence="7 10" id="KW-1133">Transmembrane helix</keyword>
<dbReference type="NCBIfam" id="TIGR00879">
    <property type="entry name" value="SP"/>
    <property type="match status" value="1"/>
</dbReference>
<evidence type="ECO:0000256" key="8">
    <source>
        <dbReference type="ARBA" id="ARBA00023136"/>
    </source>
</evidence>
<evidence type="ECO:0000256" key="2">
    <source>
        <dbReference type="ARBA" id="ARBA00010992"/>
    </source>
</evidence>
<gene>
    <name evidence="12" type="ORF">ADL29_03175</name>
</gene>
<comment type="similarity">
    <text evidence="2 9">Belongs to the major facilitator superfamily. Sugar transporter (TC 2.A.1.1) family.</text>
</comment>
<dbReference type="GO" id="GO:0022857">
    <property type="term" value="F:transmembrane transporter activity"/>
    <property type="evidence" value="ECO:0007669"/>
    <property type="project" value="InterPro"/>
</dbReference>
<dbReference type="InterPro" id="IPR047984">
    <property type="entry name" value="XylE-like"/>
</dbReference>
<keyword evidence="5" id="KW-0762">Sugar transport</keyword>
<organism evidence="12 13">
    <name type="scientific">Streptomyces chattanoogensis</name>
    <dbReference type="NCBI Taxonomy" id="66876"/>
    <lineage>
        <taxon>Bacteria</taxon>
        <taxon>Bacillati</taxon>
        <taxon>Actinomycetota</taxon>
        <taxon>Actinomycetes</taxon>
        <taxon>Kitasatosporales</taxon>
        <taxon>Streptomycetaceae</taxon>
        <taxon>Streptomyces</taxon>
    </lineage>
</organism>
<comment type="caution">
    <text evidence="12">The sequence shown here is derived from an EMBL/GenBank/DDBJ whole genome shotgun (WGS) entry which is preliminary data.</text>
</comment>
<keyword evidence="13" id="KW-1185">Reference proteome</keyword>
<dbReference type="SUPFAM" id="SSF103473">
    <property type="entry name" value="MFS general substrate transporter"/>
    <property type="match status" value="1"/>
</dbReference>
<evidence type="ECO:0000313" key="12">
    <source>
        <dbReference type="EMBL" id="KPC67167.1"/>
    </source>
</evidence>
<feature type="domain" description="Major facilitator superfamily (MFS) profile" evidence="11">
    <location>
        <begin position="26"/>
        <end position="463"/>
    </location>
</feature>
<feature type="transmembrane region" description="Helical" evidence="10">
    <location>
        <begin position="59"/>
        <end position="80"/>
    </location>
</feature>
<proteinExistence type="inferred from homology"/>
<feature type="transmembrane region" description="Helical" evidence="10">
    <location>
        <begin position="410"/>
        <end position="429"/>
    </location>
</feature>
<evidence type="ECO:0000256" key="1">
    <source>
        <dbReference type="ARBA" id="ARBA00004651"/>
    </source>
</evidence>
<reference evidence="13" key="1">
    <citation type="submission" date="2015-07" db="EMBL/GenBank/DDBJ databases">
        <authorList>
            <person name="Ju K.-S."/>
            <person name="Doroghazi J.R."/>
            <person name="Metcalf W.W."/>
        </authorList>
    </citation>
    <scope>NUCLEOTIDE SEQUENCE [LARGE SCALE GENOMIC DNA]</scope>
    <source>
        <strain evidence="13">NRRL ISP-5002</strain>
    </source>
</reference>
<keyword evidence="6 10" id="KW-0812">Transmembrane</keyword>
<keyword evidence="8 10" id="KW-0472">Membrane</keyword>
<dbReference type="InterPro" id="IPR005829">
    <property type="entry name" value="Sugar_transporter_CS"/>
</dbReference>
<comment type="subcellular location">
    <subcellularLocation>
        <location evidence="1">Cell membrane</location>
        <topology evidence="1">Multi-pass membrane protein</topology>
    </subcellularLocation>
</comment>
<evidence type="ECO:0000256" key="4">
    <source>
        <dbReference type="ARBA" id="ARBA00022475"/>
    </source>
</evidence>
<feature type="transmembrane region" description="Helical" evidence="10">
    <location>
        <begin position="338"/>
        <end position="357"/>
    </location>
</feature>
<evidence type="ECO:0000256" key="9">
    <source>
        <dbReference type="RuleBase" id="RU003346"/>
    </source>
</evidence>
<dbReference type="Gene3D" id="1.20.1250.20">
    <property type="entry name" value="MFS general substrate transporter like domains"/>
    <property type="match status" value="1"/>
</dbReference>
<sequence length="471" mass="50223">MTSTAQPTVPEGRKAHPDHLGHVIFITAAAAMGGFLFGYDSSVINGAVEAIRSRYDVGSAGLAQVIAIALIGCAIGAATAGRIADRIGRIRVMQIASVLFTVSAVGSAVPFALWDLAFWRIIGGFAIGMASVIGPAYIAEVSPSAYRGRLGSFQQAAIVIGIAISQLVNWGILNLADGNQRGVIAGLEAWQWMLGVMVVPAVLYGLLSFAIPESPRYLISVGKVDRAKEVLSEVEGHTVDLDTRVTEIQDAMRREHKSTFKDLLGKMGFLPIVWVGIGLSVFQQLVGINVAFYYSSTLWQSVGIDPSSSFFYSFTTSIINIIGTVIAMIFVDRIGRRPLALIGSAGMAVALGLEAWAFSAKTAAGTLPTTEGTIALIAAHAFVLFFALSWGVVVWVFLGEMFPNKIRAAALGVAASAQWIANWAITASFPSLSDWNLSGTYVIYMVFALLSIPFVLKYVKETKGKALEEMG</sequence>
<evidence type="ECO:0000256" key="7">
    <source>
        <dbReference type="ARBA" id="ARBA00022989"/>
    </source>
</evidence>
<feature type="transmembrane region" description="Helical" evidence="10">
    <location>
        <begin position="377"/>
        <end position="398"/>
    </location>
</feature>
<dbReference type="RefSeq" id="WP_053922176.1">
    <property type="nucleotide sequence ID" value="NZ_JBIAXE010000006.1"/>
</dbReference>
<name>A0A0N1JZN8_9ACTN</name>
<protein>
    <submittedName>
        <fullName evidence="12">Major facilitator transporter</fullName>
    </submittedName>
</protein>